<organism evidence="2 3">
    <name type="scientific">Letharia lupina</name>
    <dbReference type="NCBI Taxonomy" id="560253"/>
    <lineage>
        <taxon>Eukaryota</taxon>
        <taxon>Fungi</taxon>
        <taxon>Dikarya</taxon>
        <taxon>Ascomycota</taxon>
        <taxon>Pezizomycotina</taxon>
        <taxon>Lecanoromycetes</taxon>
        <taxon>OSLEUM clade</taxon>
        <taxon>Lecanoromycetidae</taxon>
        <taxon>Lecanorales</taxon>
        <taxon>Lecanorineae</taxon>
        <taxon>Parmeliaceae</taxon>
        <taxon>Letharia</taxon>
    </lineage>
</organism>
<dbReference type="EMBL" id="JACCJB010000003">
    <property type="protein sequence ID" value="KAF6229093.1"/>
    <property type="molecule type" value="Genomic_DNA"/>
</dbReference>
<dbReference type="GeneID" id="59335607"/>
<feature type="region of interest" description="Disordered" evidence="1">
    <location>
        <begin position="73"/>
        <end position="104"/>
    </location>
</feature>
<evidence type="ECO:0000313" key="2">
    <source>
        <dbReference type="EMBL" id="KAF6229093.1"/>
    </source>
</evidence>
<accession>A0A8H6KYD0</accession>
<proteinExistence type="predicted"/>
<dbReference type="AlphaFoldDB" id="A0A8H6KYD0"/>
<name>A0A8H6KYD0_9LECA</name>
<gene>
    <name evidence="2" type="ORF">HO133_007207</name>
</gene>
<evidence type="ECO:0000256" key="1">
    <source>
        <dbReference type="SAM" id="MobiDB-lite"/>
    </source>
</evidence>
<evidence type="ECO:0000313" key="3">
    <source>
        <dbReference type="Proteomes" id="UP000593566"/>
    </source>
</evidence>
<dbReference type="RefSeq" id="XP_037156735.1">
    <property type="nucleotide sequence ID" value="XM_037298100.1"/>
</dbReference>
<feature type="compositionally biased region" description="Basic and acidic residues" evidence="1">
    <location>
        <begin position="75"/>
        <end position="91"/>
    </location>
</feature>
<reference evidence="2 3" key="1">
    <citation type="journal article" date="2020" name="Genomics">
        <title>Complete, high-quality genomes from long-read metagenomic sequencing of two wolf lichen thalli reveals enigmatic genome architecture.</title>
        <authorList>
            <person name="McKenzie S.K."/>
            <person name="Walston R.F."/>
            <person name="Allen J.L."/>
        </authorList>
    </citation>
    <scope>NUCLEOTIDE SEQUENCE [LARGE SCALE GENOMIC DNA]</scope>
    <source>
        <strain evidence="2">WasteWater1</strain>
    </source>
</reference>
<keyword evidence="3" id="KW-1185">Reference proteome</keyword>
<sequence>MSRYMQIAEHPRNLTQGHVTEIRNCRGSGYAADVVLDGRANKGDVIDEDVVYKRRFDLRAQRCEVRSTSIVPSDLHGEERSRKTRTREINRGEGANLALDSGPIDSDTADLIQRSRIDHAAELTSLPKEL</sequence>
<dbReference type="Proteomes" id="UP000593566">
    <property type="component" value="Unassembled WGS sequence"/>
</dbReference>
<comment type="caution">
    <text evidence="2">The sequence shown here is derived from an EMBL/GenBank/DDBJ whole genome shotgun (WGS) entry which is preliminary data.</text>
</comment>
<protein>
    <submittedName>
        <fullName evidence="2">Uncharacterized protein</fullName>
    </submittedName>
</protein>